<organism evidence="1 2">
    <name type="scientific">Cladophialophora carrionii</name>
    <dbReference type="NCBI Taxonomy" id="86049"/>
    <lineage>
        <taxon>Eukaryota</taxon>
        <taxon>Fungi</taxon>
        <taxon>Dikarya</taxon>
        <taxon>Ascomycota</taxon>
        <taxon>Pezizomycotina</taxon>
        <taxon>Eurotiomycetes</taxon>
        <taxon>Chaetothyriomycetidae</taxon>
        <taxon>Chaetothyriales</taxon>
        <taxon>Herpotrichiellaceae</taxon>
        <taxon>Cladophialophora</taxon>
    </lineage>
</organism>
<proteinExistence type="predicted"/>
<accession>A0A1C1CEA7</accession>
<protein>
    <submittedName>
        <fullName evidence="1">Uncharacterized protein</fullName>
    </submittedName>
</protein>
<dbReference type="VEuPathDB" id="FungiDB:CLCR_02110"/>
<comment type="caution">
    <text evidence="1">The sequence shown here is derived from an EMBL/GenBank/DDBJ whole genome shotgun (WGS) entry which is preliminary data.</text>
</comment>
<gene>
    <name evidence="1" type="ORF">CLCR_02110</name>
</gene>
<keyword evidence="2" id="KW-1185">Reference proteome</keyword>
<dbReference type="EMBL" id="LGRB01000015">
    <property type="protein sequence ID" value="OCT46870.1"/>
    <property type="molecule type" value="Genomic_DNA"/>
</dbReference>
<reference evidence="2" key="1">
    <citation type="submission" date="2015-07" db="EMBL/GenBank/DDBJ databases">
        <authorList>
            <person name="Teixeira M.M."/>
            <person name="Souza R.C."/>
            <person name="Almeida L.G."/>
            <person name="Vicente V.A."/>
            <person name="de Hoog S."/>
            <person name="Bocca A.L."/>
            <person name="de Almeida S.R."/>
            <person name="Vasconcelos A.T."/>
            <person name="Felipe M.S."/>
        </authorList>
    </citation>
    <scope>NUCLEOTIDE SEQUENCE [LARGE SCALE GENOMIC DNA]</scope>
    <source>
        <strain evidence="2">KSF</strain>
    </source>
</reference>
<evidence type="ECO:0000313" key="2">
    <source>
        <dbReference type="Proteomes" id="UP000094526"/>
    </source>
</evidence>
<dbReference type="AlphaFoldDB" id="A0A1C1CEA7"/>
<dbReference type="OrthoDB" id="10389648at2759"/>
<dbReference type="Proteomes" id="UP000094526">
    <property type="component" value="Unassembled WGS sequence"/>
</dbReference>
<sequence>MSSEAVDDQLIKEIKDEIEAITGDELPKDFIRYGPSFTRQSLKRLVHGTMLAEFGRDYLIQNDALEVLLLFAQFHVACIMRGTYLWRAQTLKSELFYSVCSDDTWRMGQLLIATFPQIAANLAARMDRRRTIEGEDFALATKLLEEKEHQMMLKRAYERWVRKDRMGGLRYSLRTRGWYGW</sequence>
<name>A0A1C1CEA7_9EURO</name>
<dbReference type="VEuPathDB" id="FungiDB:G647_01579"/>
<evidence type="ECO:0000313" key="1">
    <source>
        <dbReference type="EMBL" id="OCT46870.1"/>
    </source>
</evidence>